<dbReference type="NCBIfam" id="NF003917">
    <property type="entry name" value="PRK05443.1-1"/>
    <property type="match status" value="1"/>
</dbReference>
<comment type="similarity">
    <text evidence="10 12">Belongs to the polyphosphate kinase 1 (PPK1) family.</text>
</comment>
<feature type="binding site" evidence="11">
    <location>
        <begin position="235"/>
        <end position="241"/>
    </location>
    <ligand>
        <name>acetyl-CoA</name>
        <dbReference type="ChEBI" id="CHEBI:57288"/>
        <label>2</label>
    </ligand>
</feature>
<dbReference type="SUPFAM" id="SSF55729">
    <property type="entry name" value="Acyl-CoA N-acyltransferases (Nat)"/>
    <property type="match status" value="1"/>
</dbReference>
<feature type="binding site" evidence="11">
    <location>
        <position position="224"/>
    </location>
    <ligand>
        <name>1D-myo-inositol 2-(L-cysteinylamino)-2-deoxy-alpha-D-glucopyranoside</name>
        <dbReference type="ChEBI" id="CHEBI:58887"/>
    </ligand>
</feature>
<dbReference type="InterPro" id="IPR000182">
    <property type="entry name" value="GNAT_dom"/>
</dbReference>
<dbReference type="HAMAP" id="MF_01698">
    <property type="entry name" value="MshD"/>
    <property type="match status" value="1"/>
</dbReference>
<dbReference type="InterPro" id="IPR036832">
    <property type="entry name" value="PPK_N_dom_sf"/>
</dbReference>
<proteinExistence type="inferred from homology"/>
<accession>A0A1X6X2H6</accession>
<comment type="catalytic activity">
    <reaction evidence="11">
        <text>1D-myo-inositol 2-(L-cysteinylamino)-2-deoxy-alpha-D-glucopyranoside + acetyl-CoA = mycothiol + CoA + H(+)</text>
        <dbReference type="Rhea" id="RHEA:26172"/>
        <dbReference type="ChEBI" id="CHEBI:15378"/>
        <dbReference type="ChEBI" id="CHEBI:16768"/>
        <dbReference type="ChEBI" id="CHEBI:57287"/>
        <dbReference type="ChEBI" id="CHEBI:57288"/>
        <dbReference type="ChEBI" id="CHEBI:58887"/>
        <dbReference type="EC" id="2.3.1.189"/>
    </reaction>
</comment>
<gene>
    <name evidence="10" type="primary">ppk</name>
    <name evidence="11" type="synonym">mshD</name>
    <name evidence="15" type="ORF">FM110_08835</name>
</gene>
<evidence type="ECO:0000256" key="9">
    <source>
        <dbReference type="ARBA" id="ARBA00023315"/>
    </source>
</evidence>
<feature type="binding site" evidence="10">
    <location>
        <position position="758"/>
    </location>
    <ligand>
        <name>Mg(2+)</name>
        <dbReference type="ChEBI" id="CHEBI:18420"/>
    </ligand>
</feature>
<comment type="function">
    <text evidence="11">Catalyzes the transfer of acetyl from acetyl-CoA to desacetylmycothiol (Cys-GlcN-Ins) to form mycothiol.</text>
</comment>
<dbReference type="GO" id="GO:0010125">
    <property type="term" value="P:mycothiol biosynthetic process"/>
    <property type="evidence" value="ECO:0007669"/>
    <property type="project" value="UniProtKB-UniRule"/>
</dbReference>
<keyword evidence="3 10" id="KW-0479">Metal-binding</keyword>
<name>A0A1X6X2H6_9MICO</name>
<dbReference type="GO" id="GO:0035447">
    <property type="term" value="F:mycothiol synthase activity"/>
    <property type="evidence" value="ECO:0007669"/>
    <property type="project" value="UniProtKB-UniRule"/>
</dbReference>
<dbReference type="GO" id="GO:0009358">
    <property type="term" value="C:polyphosphate kinase complex"/>
    <property type="evidence" value="ECO:0007669"/>
    <property type="project" value="InterPro"/>
</dbReference>
<keyword evidence="7 10" id="KW-0067">ATP-binding</keyword>
<comment type="similarity">
    <text evidence="11">Belongs to the acetyltransferase family. MshD subfamily.</text>
</comment>
<feature type="binding site" evidence="11">
    <location>
        <position position="262"/>
    </location>
    <ligand>
        <name>1D-myo-inositol 2-(L-cysteinylamino)-2-deoxy-alpha-D-glucopyranoside</name>
        <dbReference type="ChEBI" id="CHEBI:58887"/>
    </ligand>
</feature>
<feature type="active site" description="Phosphohistidine intermediate" evidence="10">
    <location>
        <position position="788"/>
    </location>
</feature>
<dbReference type="Gene3D" id="3.30.1840.10">
    <property type="entry name" value="Polyphosphate kinase middle domain"/>
    <property type="match status" value="1"/>
</dbReference>
<evidence type="ECO:0000313" key="16">
    <source>
        <dbReference type="Proteomes" id="UP000195981"/>
    </source>
</evidence>
<dbReference type="PROSITE" id="PS51186">
    <property type="entry name" value="GNAT"/>
    <property type="match status" value="1"/>
</dbReference>
<evidence type="ECO:0000256" key="1">
    <source>
        <dbReference type="ARBA" id="ARBA00022553"/>
    </source>
</evidence>
<keyword evidence="9 11" id="KW-0012">Acyltransferase</keyword>
<dbReference type="InterPro" id="IPR003414">
    <property type="entry name" value="PP_kinase"/>
</dbReference>
<dbReference type="Pfam" id="PF13090">
    <property type="entry name" value="PP_kinase_C"/>
    <property type="match status" value="1"/>
</dbReference>
<feature type="binding site" evidence="10">
    <location>
        <position position="917"/>
    </location>
    <ligand>
        <name>ATP</name>
        <dbReference type="ChEBI" id="CHEBI:30616"/>
    </ligand>
</feature>
<feature type="domain" description="N-acetyltransferase" evidence="14">
    <location>
        <begin position="149"/>
        <end position="303"/>
    </location>
</feature>
<dbReference type="NCBIfam" id="NF003918">
    <property type="entry name" value="PRK05443.1-2"/>
    <property type="match status" value="1"/>
</dbReference>
<dbReference type="CDD" id="cd04301">
    <property type="entry name" value="NAT_SF"/>
    <property type="match status" value="2"/>
</dbReference>
<dbReference type="FunFam" id="3.30.870.10:FF:000001">
    <property type="entry name" value="Polyphosphate kinase"/>
    <property type="match status" value="1"/>
</dbReference>
<dbReference type="InterPro" id="IPR036830">
    <property type="entry name" value="PP_kinase_middle_dom_sf"/>
</dbReference>
<dbReference type="NCBIfam" id="TIGR03448">
    <property type="entry name" value="mycothiol_MshD"/>
    <property type="match status" value="1"/>
</dbReference>
<dbReference type="InterPro" id="IPR025198">
    <property type="entry name" value="PPK_N_dom"/>
</dbReference>
<feature type="binding site" evidence="10">
    <location>
        <position position="821"/>
    </location>
    <ligand>
        <name>ATP</name>
        <dbReference type="ChEBI" id="CHEBI:30616"/>
    </ligand>
</feature>
<dbReference type="CDD" id="cd09165">
    <property type="entry name" value="PLDc_PaPPK1_C1_like"/>
    <property type="match status" value="1"/>
</dbReference>
<comment type="subunit">
    <text evidence="11">Monomer.</text>
</comment>
<evidence type="ECO:0000256" key="10">
    <source>
        <dbReference type="HAMAP-Rule" id="MF_00347"/>
    </source>
</evidence>
<dbReference type="EC" id="2.7.4.1" evidence="10"/>
<comment type="PTM">
    <text evidence="10 12">An intermediate of this reaction is the autophosphorylated ppk in which a phosphate is covalently linked to a histidine residue through a N-P bond.</text>
</comment>
<dbReference type="Gene3D" id="3.40.630.30">
    <property type="match status" value="1"/>
</dbReference>
<evidence type="ECO:0000256" key="13">
    <source>
        <dbReference type="SAM" id="MobiDB-lite"/>
    </source>
</evidence>
<dbReference type="NCBIfam" id="TIGR03705">
    <property type="entry name" value="poly_P_kin"/>
    <property type="match status" value="1"/>
</dbReference>
<feature type="binding site" evidence="11">
    <location>
        <position position="33"/>
    </location>
    <ligand>
        <name>1D-myo-inositol 2-(L-cysteinylamino)-2-deoxy-alpha-D-glucopyranoside</name>
        <dbReference type="ChEBI" id="CHEBI:58887"/>
    </ligand>
</feature>
<keyword evidence="1 10" id="KW-0597">Phosphoprotein</keyword>
<feature type="binding site" evidence="10">
    <location>
        <position position="945"/>
    </location>
    <ligand>
        <name>ATP</name>
        <dbReference type="ChEBI" id="CHEBI:30616"/>
    </ligand>
</feature>
<evidence type="ECO:0000313" key="15">
    <source>
        <dbReference type="EMBL" id="SLM92755.1"/>
    </source>
</evidence>
<evidence type="ECO:0000256" key="3">
    <source>
        <dbReference type="ARBA" id="ARBA00022723"/>
    </source>
</evidence>
<protein>
    <recommendedName>
        <fullName evidence="10 11">Multifunctional fusion protein</fullName>
    </recommendedName>
    <domain>
        <recommendedName>
            <fullName evidence="10">Polyphosphate kinase</fullName>
            <ecNumber evidence="10">2.7.4.1</ecNumber>
        </recommendedName>
        <alternativeName>
            <fullName evidence="10">ATP-polyphosphate phosphotransferase</fullName>
        </alternativeName>
        <alternativeName>
            <fullName evidence="10">Polyphosphoric acid kinase</fullName>
        </alternativeName>
    </domain>
    <domain>
        <recommendedName>
            <fullName evidence="11">Mycothiol acetyltransferase</fullName>
            <shortName evidence="11">MSH acetyltransferase</shortName>
            <ecNumber evidence="11">2.3.1.189</ecNumber>
        </recommendedName>
        <alternativeName>
            <fullName evidence="11">Mycothiol synthase</fullName>
        </alternativeName>
    </domain>
</protein>
<dbReference type="InterPro" id="IPR041108">
    <property type="entry name" value="PP_kinase_C_1"/>
</dbReference>
<keyword evidence="5 10" id="KW-0547">Nucleotide-binding</keyword>
<dbReference type="Pfam" id="PF13089">
    <property type="entry name" value="PP_kinase_N"/>
    <property type="match status" value="1"/>
</dbReference>
<feature type="binding site" evidence="11">
    <location>
        <position position="176"/>
    </location>
    <ligand>
        <name>1D-myo-inositol 2-(L-cysteinylamino)-2-deoxy-alpha-D-glucopyranoside</name>
        <dbReference type="ChEBI" id="CHEBI:58887"/>
    </ligand>
</feature>
<keyword evidence="8 10" id="KW-0460">Magnesium</keyword>
<dbReference type="SUPFAM" id="SSF140356">
    <property type="entry name" value="PPK N-terminal domain-like"/>
    <property type="match status" value="1"/>
</dbReference>
<dbReference type="HAMAP" id="MF_00347">
    <property type="entry name" value="Polyphosphate_kinase"/>
    <property type="match status" value="1"/>
</dbReference>
<comment type="catalytic activity">
    <reaction evidence="10 12">
        <text>[phosphate](n) + ATP = [phosphate](n+1) + ADP</text>
        <dbReference type="Rhea" id="RHEA:19573"/>
        <dbReference type="Rhea" id="RHEA-COMP:9859"/>
        <dbReference type="Rhea" id="RHEA-COMP:14280"/>
        <dbReference type="ChEBI" id="CHEBI:16838"/>
        <dbReference type="ChEBI" id="CHEBI:30616"/>
        <dbReference type="ChEBI" id="CHEBI:456216"/>
        <dbReference type="EC" id="2.7.4.1"/>
    </reaction>
</comment>
<dbReference type="Gene3D" id="3.30.870.10">
    <property type="entry name" value="Endonuclease Chain A"/>
    <property type="match status" value="2"/>
</dbReference>
<reference evidence="15 16" key="1">
    <citation type="submission" date="2017-02" db="EMBL/GenBank/DDBJ databases">
        <authorList>
            <person name="Peterson S.W."/>
        </authorList>
    </citation>
    <scope>NUCLEOTIDE SEQUENCE [LARGE SCALE GENOMIC DNA]</scope>
    <source>
        <strain evidence="15 16">CIP104813</strain>
    </source>
</reference>
<evidence type="ECO:0000256" key="4">
    <source>
        <dbReference type="ARBA" id="ARBA00022737"/>
    </source>
</evidence>
<dbReference type="SUPFAM" id="SSF56024">
    <property type="entry name" value="Phospholipase D/nuclease"/>
    <property type="match status" value="2"/>
</dbReference>
<evidence type="ECO:0000256" key="2">
    <source>
        <dbReference type="ARBA" id="ARBA00022679"/>
    </source>
</evidence>
<dbReference type="EC" id="2.3.1.189" evidence="11"/>
<dbReference type="GO" id="GO:0046872">
    <property type="term" value="F:metal ion binding"/>
    <property type="evidence" value="ECO:0007669"/>
    <property type="project" value="UniProtKB-KW"/>
</dbReference>
<sequence>MIRTPLLTPGQARAVTALLDRVAAHDGVAPVDEAGRLQLRSATRTDGVLHLIVPGPDADHGPIAYASVLPDGTAQGAVDPAHRRAGHGTALLEAIREHRPDARFWAHGALEPALALLSGAGLVPTRTLLTMRRDLAEEIAAPRPVPEGVEVGAFDAARDADAWVELNARAFADHPEQGSMTRADLEARMAEPWFDARGFHVARRDDRLLAFVWTKHEAGSPVGEIYVVATAPEAQGTGLASILLARALAGLRERGAREAELYVEGSSTGAVRLYERMGFEVSGRDVQFSADERRARPEPETASEPEPGATGRSEAPRAAQESRPVRSAPSSVDLPADRFLERELSWLAFNERVQELSADPATPLLERLRFAAIFASNLDEFFMVRVAGLKRRLETGLAVTGAAGIPPRKVLAAVRRRAHELQVHQGSIVVDQLLPLLEREADVRIVHWGQLSEAERTELSRFFETDVYPVLTPLAVDPGHPFPYISGLSLNLAVQLRRAAEEHEGGQGDGYDGGPEDAKLRYARVKVPDALPRFVTVGPADGEAEGTRLIGLEDVIAANLDRLFPGMEIVAHHLFRVTRNSDVEIEEDDAENLLDALERELLRRRFGAPVRLELESGIDPEVRDWLVRELDVSAPEVFELPSPLDLRGLAQLADLDLPRLRFGAFVPSTNVQLKEVETASSPDVLGAMRKGDVLLHHPYDAFSTSVQAFLEQAAADPHVLAIKQTLYRTSGDSPIVDALIDTAEAGKQVLAIVEITARFDERNNISWARKLEQAGVHVVYGVPGLKTHAKLSMAVRQEEGGLRRYCHVGTGNYHPSTARFYEDLGLLTCDESVGQDLTRLFNQLSGYAPRTEFDRLLVAPRSVRTGLIELIEQEIEHHLAGREARIGLKCNSMVDEQIIDALYRASRAGVPVDIVVRGICALRPGVPGLSDTIRVRSILGRFLEHSRIFAFAGGGTPRVLIGSADMMHRNLDRRVEALVEITDPEHIRRLEGLIDLETDEATASWHLGPDGTWTRHATDATGEPLLDAQAELIARHQRLRKRRG</sequence>
<dbReference type="Gene3D" id="1.20.58.310">
    <property type="entry name" value="Polyphosphate kinase N-terminal domain"/>
    <property type="match status" value="1"/>
</dbReference>
<evidence type="ECO:0000256" key="5">
    <source>
        <dbReference type="ARBA" id="ARBA00022741"/>
    </source>
</evidence>
<keyword evidence="6 10" id="KW-0418">Kinase</keyword>
<dbReference type="AlphaFoldDB" id="A0A1X6X2H6"/>
<dbReference type="NCBIfam" id="NF003922">
    <property type="entry name" value="PRK05443.2-3"/>
    <property type="match status" value="1"/>
</dbReference>
<evidence type="ECO:0000256" key="12">
    <source>
        <dbReference type="RuleBase" id="RU003800"/>
    </source>
</evidence>
<keyword evidence="16" id="KW-1185">Reference proteome</keyword>
<dbReference type="EMBL" id="FWFG01000072">
    <property type="protein sequence ID" value="SLM92755.1"/>
    <property type="molecule type" value="Genomic_DNA"/>
</dbReference>
<dbReference type="Pfam" id="PF17941">
    <property type="entry name" value="PP_kinase_C_1"/>
    <property type="match status" value="1"/>
</dbReference>
<dbReference type="OrthoDB" id="9761456at2"/>
<feature type="compositionally biased region" description="Basic and acidic residues" evidence="13">
    <location>
        <begin position="290"/>
        <end position="299"/>
    </location>
</feature>
<evidence type="ECO:0000259" key="14">
    <source>
        <dbReference type="PROSITE" id="PS51186"/>
    </source>
</evidence>
<evidence type="ECO:0000256" key="6">
    <source>
        <dbReference type="ARBA" id="ARBA00022777"/>
    </source>
</evidence>
<dbReference type="GO" id="GO:0006799">
    <property type="term" value="P:polyphosphate biosynthetic process"/>
    <property type="evidence" value="ECO:0007669"/>
    <property type="project" value="UniProtKB-UniRule"/>
</dbReference>
<dbReference type="SUPFAM" id="SSF143724">
    <property type="entry name" value="PHP14-like"/>
    <property type="match status" value="1"/>
</dbReference>
<dbReference type="CDD" id="cd09168">
    <property type="entry name" value="PLDc_PaPPK1_C2_like"/>
    <property type="match status" value="1"/>
</dbReference>
<feature type="binding site" evidence="11">
    <location>
        <position position="215"/>
    </location>
    <ligand>
        <name>1D-myo-inositol 2-(L-cysteinylamino)-2-deoxy-alpha-D-glucopyranoside</name>
        <dbReference type="ChEBI" id="CHEBI:58887"/>
    </ligand>
</feature>
<comment type="caution">
    <text evidence="11">Lacks conserved residue(s) required for the propagation of feature annotation.</text>
</comment>
<dbReference type="GO" id="GO:0008976">
    <property type="term" value="F:polyphosphate kinase activity"/>
    <property type="evidence" value="ECO:0007669"/>
    <property type="project" value="UniProtKB-UniRule"/>
</dbReference>
<feature type="binding site" evidence="10">
    <location>
        <position position="377"/>
    </location>
    <ligand>
        <name>ATP</name>
        <dbReference type="ChEBI" id="CHEBI:30616"/>
    </ligand>
</feature>
<organism evidence="15 16">
    <name type="scientific">Brachybacterium nesterenkovii</name>
    <dbReference type="NCBI Taxonomy" id="47847"/>
    <lineage>
        <taxon>Bacteria</taxon>
        <taxon>Bacillati</taxon>
        <taxon>Actinomycetota</taxon>
        <taxon>Actinomycetes</taxon>
        <taxon>Micrococcales</taxon>
        <taxon>Dermabacteraceae</taxon>
        <taxon>Brachybacterium</taxon>
    </lineage>
</organism>
<feature type="binding site" evidence="11">
    <location>
        <begin position="228"/>
        <end position="230"/>
    </location>
    <ligand>
        <name>acetyl-CoA</name>
        <dbReference type="ChEBI" id="CHEBI:57288"/>
        <label>2</label>
    </ligand>
</feature>
<dbReference type="RefSeq" id="WP_087104407.1">
    <property type="nucleotide sequence ID" value="NZ_FWFG01000072.1"/>
</dbReference>
<dbReference type="GO" id="GO:0005524">
    <property type="term" value="F:ATP binding"/>
    <property type="evidence" value="ECO:0007669"/>
    <property type="project" value="UniProtKB-KW"/>
</dbReference>
<keyword evidence="4 11" id="KW-0677">Repeat</keyword>
<comment type="function">
    <text evidence="10 12">Catalyzes the reversible transfer of the terminal phosphate of ATP to form a long-chain polyphosphate (polyP).</text>
</comment>
<evidence type="ECO:0000256" key="8">
    <source>
        <dbReference type="ARBA" id="ARBA00022842"/>
    </source>
</evidence>
<dbReference type="InterPro" id="IPR017813">
    <property type="entry name" value="Mycothiol_AcTrfase"/>
</dbReference>
<comment type="cofactor">
    <cofactor evidence="10">
        <name>Mg(2+)</name>
        <dbReference type="ChEBI" id="CHEBI:18420"/>
    </cofactor>
</comment>
<dbReference type="NCBIfam" id="NF003921">
    <property type="entry name" value="PRK05443.2-2"/>
    <property type="match status" value="1"/>
</dbReference>
<dbReference type="PANTHER" id="PTHR30218:SF0">
    <property type="entry name" value="POLYPHOSPHATE KINASE"/>
    <property type="match status" value="1"/>
</dbReference>
<keyword evidence="2 10" id="KW-0808">Transferase</keyword>
<dbReference type="InterPro" id="IPR024953">
    <property type="entry name" value="PP_kinase_middle"/>
</dbReference>
<evidence type="ECO:0000256" key="11">
    <source>
        <dbReference type="HAMAP-Rule" id="MF_01698"/>
    </source>
</evidence>
<dbReference type="PANTHER" id="PTHR30218">
    <property type="entry name" value="POLYPHOSPHATE KINASE"/>
    <property type="match status" value="1"/>
</dbReference>
<feature type="region of interest" description="Disordered" evidence="13">
    <location>
        <begin position="288"/>
        <end position="331"/>
    </location>
</feature>
<dbReference type="Pfam" id="PF00583">
    <property type="entry name" value="Acetyltransf_1"/>
    <property type="match status" value="1"/>
</dbReference>
<dbReference type="Pfam" id="PF02503">
    <property type="entry name" value="PP_kinase"/>
    <property type="match status" value="1"/>
</dbReference>
<evidence type="ECO:0000256" key="7">
    <source>
        <dbReference type="ARBA" id="ARBA00022840"/>
    </source>
</evidence>
<dbReference type="InterPro" id="IPR025200">
    <property type="entry name" value="PPK_C_dom2"/>
</dbReference>
<dbReference type="InterPro" id="IPR016181">
    <property type="entry name" value="Acyl_CoA_acyltransferase"/>
</dbReference>
<feature type="binding site" evidence="10">
    <location>
        <position position="728"/>
    </location>
    <ligand>
        <name>Mg(2+)</name>
        <dbReference type="ChEBI" id="CHEBI:18420"/>
    </ligand>
</feature>
<dbReference type="Proteomes" id="UP000195981">
    <property type="component" value="Unassembled WGS sequence"/>
</dbReference>